<proteinExistence type="predicted"/>
<sequence length="45" mass="5329">MEGHLTPMMRKWSLIVKNLNWACAMIPLDSVKQVYYLYRCPSILD</sequence>
<evidence type="ECO:0000313" key="1">
    <source>
        <dbReference type="EMBL" id="MBX35610.1"/>
    </source>
</evidence>
<protein>
    <submittedName>
        <fullName evidence="1">Uncharacterized protein</fullName>
    </submittedName>
</protein>
<name>A0A2P2MZG7_RHIMU</name>
<dbReference type="EMBL" id="GGEC01055126">
    <property type="protein sequence ID" value="MBX35610.1"/>
    <property type="molecule type" value="Transcribed_RNA"/>
</dbReference>
<accession>A0A2P2MZG7</accession>
<reference evidence="1" key="1">
    <citation type="submission" date="2018-02" db="EMBL/GenBank/DDBJ databases">
        <title>Rhizophora mucronata_Transcriptome.</title>
        <authorList>
            <person name="Meera S.P."/>
            <person name="Sreeshan A."/>
            <person name="Augustine A."/>
        </authorList>
    </citation>
    <scope>NUCLEOTIDE SEQUENCE</scope>
    <source>
        <tissue evidence="1">Leaf</tissue>
    </source>
</reference>
<dbReference type="AlphaFoldDB" id="A0A2P2MZG7"/>
<organism evidence="1">
    <name type="scientific">Rhizophora mucronata</name>
    <name type="common">Asiatic mangrove</name>
    <dbReference type="NCBI Taxonomy" id="61149"/>
    <lineage>
        <taxon>Eukaryota</taxon>
        <taxon>Viridiplantae</taxon>
        <taxon>Streptophyta</taxon>
        <taxon>Embryophyta</taxon>
        <taxon>Tracheophyta</taxon>
        <taxon>Spermatophyta</taxon>
        <taxon>Magnoliopsida</taxon>
        <taxon>eudicotyledons</taxon>
        <taxon>Gunneridae</taxon>
        <taxon>Pentapetalae</taxon>
        <taxon>rosids</taxon>
        <taxon>fabids</taxon>
        <taxon>Malpighiales</taxon>
        <taxon>Rhizophoraceae</taxon>
        <taxon>Rhizophora</taxon>
    </lineage>
</organism>